<reference evidence="3 4" key="1">
    <citation type="submission" date="2024-08" db="EMBL/GenBank/DDBJ databases">
        <title>Insights into the chromosomal genome structure of Flemingia macrophylla.</title>
        <authorList>
            <person name="Ding Y."/>
            <person name="Zhao Y."/>
            <person name="Bi W."/>
            <person name="Wu M."/>
            <person name="Zhao G."/>
            <person name="Gong Y."/>
            <person name="Li W."/>
            <person name="Zhang P."/>
        </authorList>
    </citation>
    <scope>NUCLEOTIDE SEQUENCE [LARGE SCALE GENOMIC DNA]</scope>
    <source>
        <strain evidence="3">DYQJB</strain>
        <tissue evidence="3">Leaf</tissue>
    </source>
</reference>
<dbReference type="AlphaFoldDB" id="A0ABD1MJ38"/>
<evidence type="ECO:0000259" key="2">
    <source>
        <dbReference type="PROSITE" id="PS51011"/>
    </source>
</evidence>
<dbReference type="PANTHER" id="PTHR46691">
    <property type="entry name" value="HIGH MOBILITY GROUP B PROTEIN 9"/>
    <property type="match status" value="1"/>
</dbReference>
<accession>A0ABD1MJ38</accession>
<protein>
    <recommendedName>
        <fullName evidence="2">ARID domain-containing protein</fullName>
    </recommendedName>
</protein>
<feature type="region of interest" description="Disordered" evidence="1">
    <location>
        <begin position="1"/>
        <end position="25"/>
    </location>
</feature>
<evidence type="ECO:0000313" key="3">
    <source>
        <dbReference type="EMBL" id="KAL2335831.1"/>
    </source>
</evidence>
<proteinExistence type="predicted"/>
<organism evidence="3 4">
    <name type="scientific">Flemingia macrophylla</name>
    <dbReference type="NCBI Taxonomy" id="520843"/>
    <lineage>
        <taxon>Eukaryota</taxon>
        <taxon>Viridiplantae</taxon>
        <taxon>Streptophyta</taxon>
        <taxon>Embryophyta</taxon>
        <taxon>Tracheophyta</taxon>
        <taxon>Spermatophyta</taxon>
        <taxon>Magnoliopsida</taxon>
        <taxon>eudicotyledons</taxon>
        <taxon>Gunneridae</taxon>
        <taxon>Pentapetalae</taxon>
        <taxon>rosids</taxon>
        <taxon>fabids</taxon>
        <taxon>Fabales</taxon>
        <taxon>Fabaceae</taxon>
        <taxon>Papilionoideae</taxon>
        <taxon>50 kb inversion clade</taxon>
        <taxon>NPAAA clade</taxon>
        <taxon>indigoferoid/millettioid clade</taxon>
        <taxon>Phaseoleae</taxon>
        <taxon>Flemingia</taxon>
    </lineage>
</organism>
<dbReference type="InterPro" id="IPR045303">
    <property type="entry name" value="ARID_HMGB9-like"/>
</dbReference>
<dbReference type="SUPFAM" id="SSF46774">
    <property type="entry name" value="ARID-like"/>
    <property type="match status" value="1"/>
</dbReference>
<dbReference type="SMART" id="SM00501">
    <property type="entry name" value="BRIGHT"/>
    <property type="match status" value="1"/>
</dbReference>
<dbReference type="EMBL" id="JBGMDY010000004">
    <property type="protein sequence ID" value="KAL2335831.1"/>
    <property type="molecule type" value="Genomic_DNA"/>
</dbReference>
<dbReference type="InterPro" id="IPR001606">
    <property type="entry name" value="ARID_dom"/>
</dbReference>
<dbReference type="Proteomes" id="UP001603857">
    <property type="component" value="Unassembled WGS sequence"/>
</dbReference>
<evidence type="ECO:0000313" key="4">
    <source>
        <dbReference type="Proteomes" id="UP001603857"/>
    </source>
</evidence>
<gene>
    <name evidence="3" type="ORF">Fmac_010277</name>
</gene>
<feature type="compositionally biased region" description="Polar residues" evidence="1">
    <location>
        <begin position="1"/>
        <end position="17"/>
    </location>
</feature>
<feature type="domain" description="ARID" evidence="2">
    <location>
        <begin position="37"/>
        <end position="128"/>
    </location>
</feature>
<dbReference type="Gene3D" id="1.10.150.60">
    <property type="entry name" value="ARID DNA-binding domain"/>
    <property type="match status" value="1"/>
</dbReference>
<dbReference type="CDD" id="cd16872">
    <property type="entry name" value="ARID_HMGB9-like"/>
    <property type="match status" value="1"/>
</dbReference>
<dbReference type="PROSITE" id="PS51011">
    <property type="entry name" value="ARID"/>
    <property type="match status" value="1"/>
</dbReference>
<name>A0ABD1MJ38_9FABA</name>
<keyword evidence="4" id="KW-1185">Reference proteome</keyword>
<dbReference type="Pfam" id="PF01388">
    <property type="entry name" value="ARID"/>
    <property type="match status" value="1"/>
</dbReference>
<evidence type="ECO:0000256" key="1">
    <source>
        <dbReference type="SAM" id="MobiDB-lite"/>
    </source>
</evidence>
<dbReference type="InterPro" id="IPR036431">
    <property type="entry name" value="ARID_dom_sf"/>
</dbReference>
<comment type="caution">
    <text evidence="3">The sequence shown here is derived from an EMBL/GenBank/DDBJ whole genome shotgun (WGS) entry which is preliminary data.</text>
</comment>
<dbReference type="SMART" id="SM01014">
    <property type="entry name" value="ARID"/>
    <property type="match status" value="1"/>
</dbReference>
<sequence>MTNKQNPSDSTNGSEGSSGVRPTAPYPAPTASYQDIVRDASLFWEKLQAFHESLGTKYKVSTVGGKPLDLHRLFVEVTSRGGIQKVIHDRNWKEVIQVFNFKHTITSASFMVRKSYLSMLYHFEQVYYFGRQGIPPPTPNLMIRGQSGHSYSSKSISEVAIVNDSPIVNDSLVQGSPIHANGVILSGTIDEKFEGGYIITMTLGSEQLKGVLFHVPDNMLDNDLRLPILMLETSTRDYNA</sequence>
<dbReference type="PANTHER" id="PTHR46691:SF6">
    <property type="entry name" value="HIGH MOBILITY GROUP B PROTEIN 10-RELATED"/>
    <property type="match status" value="1"/>
</dbReference>